<reference evidence="4 5" key="1">
    <citation type="submission" date="2015-01" db="EMBL/GenBank/DDBJ databases">
        <title>Genome Assembly of Bacillus badius MTCC 1458.</title>
        <authorList>
            <person name="Verma A."/>
            <person name="Khatri I."/>
            <person name="Mual P."/>
            <person name="Subramanian S."/>
            <person name="Krishnamurthi S."/>
        </authorList>
    </citation>
    <scope>NUCLEOTIDE SEQUENCE [LARGE SCALE GENOMIC DNA]</scope>
    <source>
        <strain evidence="4 5">MTCC 1458</strain>
    </source>
</reference>
<protein>
    <submittedName>
        <fullName evidence="4">Transmembrane protein</fullName>
    </submittedName>
</protein>
<organism evidence="4 5">
    <name type="scientific">Bacillus badius</name>
    <dbReference type="NCBI Taxonomy" id="1455"/>
    <lineage>
        <taxon>Bacteria</taxon>
        <taxon>Bacillati</taxon>
        <taxon>Bacillota</taxon>
        <taxon>Bacilli</taxon>
        <taxon>Bacillales</taxon>
        <taxon>Bacillaceae</taxon>
        <taxon>Pseudobacillus</taxon>
    </lineage>
</organism>
<dbReference type="InterPro" id="IPR014231">
    <property type="entry name" value="Spore_YpjB"/>
</dbReference>
<evidence type="ECO:0000256" key="1">
    <source>
        <dbReference type="SAM" id="Coils"/>
    </source>
</evidence>
<comment type="caution">
    <text evidence="4">The sequence shown here is derived from an EMBL/GenBank/DDBJ whole genome shotgun (WGS) entry which is preliminary data.</text>
</comment>
<keyword evidence="5" id="KW-1185">Reference proteome</keyword>
<keyword evidence="2" id="KW-1133">Transmembrane helix</keyword>
<feature type="chain" id="PRO_5046735382" evidence="3">
    <location>
        <begin position="23"/>
        <end position="263"/>
    </location>
</feature>
<keyword evidence="1" id="KW-0175">Coiled coil</keyword>
<dbReference type="RefSeq" id="WP_052475116.1">
    <property type="nucleotide sequence ID" value="NZ_CP082363.1"/>
</dbReference>
<keyword evidence="2" id="KW-0472">Membrane</keyword>
<dbReference type="Pfam" id="PF09577">
    <property type="entry name" value="Spore_YpjB"/>
    <property type="match status" value="1"/>
</dbReference>
<proteinExistence type="predicted"/>
<feature type="signal peptide" evidence="3">
    <location>
        <begin position="1"/>
        <end position="22"/>
    </location>
</feature>
<dbReference type="EMBL" id="JXLP01000002">
    <property type="protein sequence ID" value="KIL79898.1"/>
    <property type="molecule type" value="Genomic_DNA"/>
</dbReference>
<evidence type="ECO:0000313" key="4">
    <source>
        <dbReference type="EMBL" id="KIL79898.1"/>
    </source>
</evidence>
<name>A0ABR5AYT4_BACBA</name>
<keyword evidence="3" id="KW-0732">Signal</keyword>
<evidence type="ECO:0000313" key="5">
    <source>
        <dbReference type="Proteomes" id="UP000031982"/>
    </source>
</evidence>
<sequence>MKKIKCLFLICFLFIIPIHTQAKDADARLLRFDQIAGQALELTKAGHYENAQAQLKAVQLELVQPQVKDSELSVEDWTILSTALAEALQVIDSPDGKEREILEAVTTFRLVADAIVSRYQPLWIEMEQPVMSSLQSLKNSSVTADSSAFHESLNRFLANYYIIQPSLQVDVSANKVRLLDEQVRYMERNGEKLLGEATAEAEIQELEKTMERVFAEMKKEDAAQPSLGWVISITGGIIIMTLSYVGWRKYKGEKKDGSTEQNN</sequence>
<evidence type="ECO:0000256" key="2">
    <source>
        <dbReference type="SAM" id="Phobius"/>
    </source>
</evidence>
<evidence type="ECO:0000256" key="3">
    <source>
        <dbReference type="SAM" id="SignalP"/>
    </source>
</evidence>
<keyword evidence="2 4" id="KW-0812">Transmembrane</keyword>
<dbReference type="Proteomes" id="UP000031982">
    <property type="component" value="Unassembled WGS sequence"/>
</dbReference>
<feature type="transmembrane region" description="Helical" evidence="2">
    <location>
        <begin position="227"/>
        <end position="247"/>
    </location>
</feature>
<accession>A0ABR5AYT4</accession>
<gene>
    <name evidence="4" type="ORF">SD77_2352</name>
</gene>
<feature type="coiled-coil region" evidence="1">
    <location>
        <begin position="196"/>
        <end position="223"/>
    </location>
</feature>